<keyword evidence="4" id="KW-1185">Reference proteome</keyword>
<keyword evidence="2" id="KW-0732">Signal</keyword>
<reference evidence="3 4" key="1">
    <citation type="submission" date="2019-04" db="EMBL/GenBank/DDBJ databases">
        <authorList>
            <consortium name="DOE Joint Genome Institute"/>
            <person name="Mondo S."/>
            <person name="Kjaerbolling I."/>
            <person name="Vesth T."/>
            <person name="Frisvad J.C."/>
            <person name="Nybo J.L."/>
            <person name="Theobald S."/>
            <person name="Kildgaard S."/>
            <person name="Isbrandt T."/>
            <person name="Kuo A."/>
            <person name="Sato A."/>
            <person name="Lyhne E.K."/>
            <person name="Kogle M.E."/>
            <person name="Wiebenga A."/>
            <person name="Kun R.S."/>
            <person name="Lubbers R.J."/>
            <person name="Makela M.R."/>
            <person name="Barry K."/>
            <person name="Chovatia M."/>
            <person name="Clum A."/>
            <person name="Daum C."/>
            <person name="Haridas S."/>
            <person name="He G."/>
            <person name="LaButti K."/>
            <person name="Lipzen A."/>
            <person name="Riley R."/>
            <person name="Salamov A."/>
            <person name="Simmons B.A."/>
            <person name="Magnuson J.K."/>
            <person name="Henrissat B."/>
            <person name="Mortensen U.H."/>
            <person name="Larsen T.O."/>
            <person name="Devries R.P."/>
            <person name="Grigoriev I.V."/>
            <person name="Machida M."/>
            <person name="Baker S.E."/>
            <person name="Andersen M.R."/>
            <person name="Cantor M.N."/>
            <person name="Hua S.X."/>
        </authorList>
    </citation>
    <scope>NUCLEOTIDE SEQUENCE [LARGE SCALE GENOMIC DNA]</scope>
    <source>
        <strain evidence="3 4">CBS 119388</strain>
    </source>
</reference>
<dbReference type="RefSeq" id="XP_031941194.1">
    <property type="nucleotide sequence ID" value="XM_032082027.1"/>
</dbReference>
<feature type="signal peptide" evidence="2">
    <location>
        <begin position="1"/>
        <end position="24"/>
    </location>
</feature>
<evidence type="ECO:0000313" key="4">
    <source>
        <dbReference type="Proteomes" id="UP000325579"/>
    </source>
</evidence>
<dbReference type="Proteomes" id="UP000325579">
    <property type="component" value="Unassembled WGS sequence"/>
</dbReference>
<dbReference type="GeneID" id="43666718"/>
<dbReference type="EMBL" id="ML736772">
    <property type="protein sequence ID" value="KAE8403875.1"/>
    <property type="molecule type" value="Genomic_DNA"/>
</dbReference>
<evidence type="ECO:0000256" key="2">
    <source>
        <dbReference type="SAM" id="SignalP"/>
    </source>
</evidence>
<sequence>MWLALIKAGCSIFLLSVLIPGSDTLHASFCPLVYLHRMTLFFYTWTNMNCLVSTIFVYLERSV</sequence>
<keyword evidence="1" id="KW-0812">Transmembrane</keyword>
<evidence type="ECO:0000256" key="1">
    <source>
        <dbReference type="SAM" id="Phobius"/>
    </source>
</evidence>
<feature type="chain" id="PRO_5024972866" evidence="2">
    <location>
        <begin position="25"/>
        <end position="63"/>
    </location>
</feature>
<name>A0A5N7DCJ1_9EURO</name>
<organism evidence="3 4">
    <name type="scientific">Aspergillus pseudonomiae</name>
    <dbReference type="NCBI Taxonomy" id="1506151"/>
    <lineage>
        <taxon>Eukaryota</taxon>
        <taxon>Fungi</taxon>
        <taxon>Dikarya</taxon>
        <taxon>Ascomycota</taxon>
        <taxon>Pezizomycotina</taxon>
        <taxon>Eurotiomycetes</taxon>
        <taxon>Eurotiomycetidae</taxon>
        <taxon>Eurotiales</taxon>
        <taxon>Aspergillaceae</taxon>
        <taxon>Aspergillus</taxon>
        <taxon>Aspergillus subgen. Circumdati</taxon>
    </lineage>
</organism>
<keyword evidence="1" id="KW-1133">Transmembrane helix</keyword>
<keyword evidence="1" id="KW-0472">Membrane</keyword>
<evidence type="ECO:0000313" key="3">
    <source>
        <dbReference type="EMBL" id="KAE8403875.1"/>
    </source>
</evidence>
<protein>
    <submittedName>
        <fullName evidence="3">Uncharacterized protein</fullName>
    </submittedName>
</protein>
<feature type="transmembrane region" description="Helical" evidence="1">
    <location>
        <begin position="37"/>
        <end position="59"/>
    </location>
</feature>
<accession>A0A5N7DCJ1</accession>
<gene>
    <name evidence="3" type="ORF">BDV37DRAFT_248955</name>
</gene>
<proteinExistence type="predicted"/>
<dbReference type="AlphaFoldDB" id="A0A5N7DCJ1"/>